<dbReference type="EC" id="2.5.1.n9" evidence="9"/>
<feature type="binding site" evidence="9">
    <location>
        <begin position="167"/>
        <end position="172"/>
    </location>
    <ligand>
        <name>sn-glycerol 1-phosphate</name>
        <dbReference type="ChEBI" id="CHEBI:57685"/>
    </ligand>
</feature>
<dbReference type="Gene3D" id="3.20.20.390">
    <property type="entry name" value="FMN-linked oxidoreductases"/>
    <property type="match status" value="1"/>
</dbReference>
<feature type="binding site" evidence="9">
    <location>
        <position position="197"/>
    </location>
    <ligand>
        <name>sn-glycerol 1-phosphate</name>
        <dbReference type="ChEBI" id="CHEBI:57685"/>
    </ligand>
</feature>
<feature type="binding site" evidence="9">
    <location>
        <begin position="217"/>
        <end position="218"/>
    </location>
    <ligand>
        <name>sn-glycerol 1-phosphate</name>
        <dbReference type="ChEBI" id="CHEBI:57685"/>
    </ligand>
</feature>
<dbReference type="Proteomes" id="UP000826616">
    <property type="component" value="Chromosome"/>
</dbReference>
<comment type="similarity">
    <text evidence="9">Belongs to the GGGP/HepGP synthase family. Group I subfamily.</text>
</comment>
<dbReference type="NCBIfam" id="TIGR01768">
    <property type="entry name" value="GGGP-family"/>
    <property type="match status" value="1"/>
</dbReference>
<evidence type="ECO:0000256" key="7">
    <source>
        <dbReference type="ARBA" id="ARBA00023264"/>
    </source>
</evidence>
<comment type="subunit">
    <text evidence="9">Homodimer.</text>
</comment>
<gene>
    <name evidence="9" type="primary">pcrB</name>
    <name evidence="10" type="ORF">K3F53_02650</name>
</gene>
<evidence type="ECO:0000256" key="8">
    <source>
        <dbReference type="ARBA" id="ARBA00048318"/>
    </source>
</evidence>
<keyword evidence="3 9" id="KW-0479">Metal-binding</keyword>
<protein>
    <recommendedName>
        <fullName evidence="9">Heptaprenylglyceryl phosphate synthase</fullName>
        <shortName evidence="9">HepGP synthase</shortName>
        <ecNumber evidence="9">2.5.1.n9</ecNumber>
    </recommendedName>
    <alternativeName>
        <fullName evidence="9">Glycerol-1-phosphate heptaprenyltransferase</fullName>
    </alternativeName>
</protein>
<proteinExistence type="inferred from homology"/>
<dbReference type="PANTHER" id="PTHR40029">
    <property type="match status" value="1"/>
</dbReference>
<feature type="binding site" evidence="9">
    <location>
        <position position="48"/>
    </location>
    <ligand>
        <name>Mg(2+)</name>
        <dbReference type="ChEBI" id="CHEBI:18420"/>
    </ligand>
</feature>
<dbReference type="CDD" id="cd02812">
    <property type="entry name" value="PcrB_like"/>
    <property type="match status" value="1"/>
</dbReference>
<comment type="caution">
    <text evidence="9">Lacks conserved residue(s) required for the propagation of feature annotation.</text>
</comment>
<name>A0ABX8YC61_ANETH</name>
<reference evidence="10 11" key="1">
    <citation type="submission" date="2021-08" db="EMBL/GenBank/DDBJ databases">
        <title>Complete genome sequence of the strain Aneurinibacillus thermoaerophilus CCM 8960.</title>
        <authorList>
            <person name="Musilova J."/>
            <person name="Kourilova X."/>
            <person name="Pernicova I."/>
            <person name="Bezdicek M."/>
            <person name="Lengerova M."/>
            <person name="Obruca S."/>
            <person name="Sedlar K."/>
        </authorList>
    </citation>
    <scope>NUCLEOTIDE SEQUENCE [LARGE SCALE GENOMIC DNA]</scope>
    <source>
        <strain evidence="10 11">CCM 8960</strain>
    </source>
</reference>
<dbReference type="InterPro" id="IPR038597">
    <property type="entry name" value="GGGP/HepGP_synthase_sf"/>
</dbReference>
<evidence type="ECO:0000256" key="6">
    <source>
        <dbReference type="ARBA" id="ARBA00023209"/>
    </source>
</evidence>
<keyword evidence="1 9" id="KW-0444">Lipid biosynthesis</keyword>
<feature type="binding site" evidence="9">
    <location>
        <position position="22"/>
    </location>
    <ligand>
        <name>Mg(2+)</name>
        <dbReference type="ChEBI" id="CHEBI:18420"/>
    </ligand>
</feature>
<keyword evidence="4 9" id="KW-0460">Magnesium</keyword>
<dbReference type="InterPro" id="IPR008205">
    <property type="entry name" value="GGGP_HepGP_synthase"/>
</dbReference>
<comment type="function">
    <text evidence="9">Prenyltransferase that catalyzes in vivo the transfer of the heptaprenyl moiety of heptaprenyl pyrophosphate (HepPP; 35 carbon atoms) to the C3 hydroxyl of sn-glycerol-1-phosphate (G1P), producing heptaprenylglyceryl phosphate (HepGP). This reaction is an ether-bond-formation step in the biosynthesis of archaea-type G1P-based membrane lipids found in Bacillales.</text>
</comment>
<dbReference type="InterPro" id="IPR039074">
    <property type="entry name" value="GGGP/HepGP_synthase_I"/>
</dbReference>
<keyword evidence="2 9" id="KW-0808">Transferase</keyword>
<dbReference type="EMBL" id="CP080764">
    <property type="protein sequence ID" value="QYY43212.1"/>
    <property type="molecule type" value="Genomic_DNA"/>
</dbReference>
<evidence type="ECO:0000313" key="10">
    <source>
        <dbReference type="EMBL" id="QYY43212.1"/>
    </source>
</evidence>
<keyword evidence="7 9" id="KW-1208">Phospholipid metabolism</keyword>
<evidence type="ECO:0000256" key="9">
    <source>
        <dbReference type="HAMAP-Rule" id="MF_00112"/>
    </source>
</evidence>
<keyword evidence="5 9" id="KW-0443">Lipid metabolism</keyword>
<dbReference type="NCBIfam" id="NF003197">
    <property type="entry name" value="PRK04169.1-1"/>
    <property type="match status" value="1"/>
</dbReference>
<evidence type="ECO:0000256" key="5">
    <source>
        <dbReference type="ARBA" id="ARBA00023098"/>
    </source>
</evidence>
<dbReference type="PANTHER" id="PTHR40029:SF2">
    <property type="entry name" value="HEPTAPRENYLGLYCERYL PHOSPHATE SYNTHASE"/>
    <property type="match status" value="1"/>
</dbReference>
<dbReference type="SUPFAM" id="SSF51395">
    <property type="entry name" value="FMN-linked oxidoreductases"/>
    <property type="match status" value="1"/>
</dbReference>
<comment type="pathway">
    <text evidence="9">Membrane lipid metabolism; glycerophospholipid metabolism.</text>
</comment>
<dbReference type="NCBIfam" id="NF003199">
    <property type="entry name" value="PRK04169.1-3"/>
    <property type="match status" value="1"/>
</dbReference>
<keyword evidence="11" id="KW-1185">Reference proteome</keyword>
<comment type="catalytic activity">
    <reaction evidence="8 9">
        <text>sn-glycerol 1-phosphate + all-trans-heptaprenyl diphosphate = 3-heptaprenyl-sn-glycero-1-phosphate + diphosphate</text>
        <dbReference type="Rhea" id="RHEA:33495"/>
        <dbReference type="ChEBI" id="CHEBI:33019"/>
        <dbReference type="ChEBI" id="CHEBI:57685"/>
        <dbReference type="ChEBI" id="CHEBI:58206"/>
        <dbReference type="ChEBI" id="CHEBI:64781"/>
        <dbReference type="EC" id="2.5.1.n9"/>
    </reaction>
</comment>
<evidence type="ECO:0000256" key="2">
    <source>
        <dbReference type="ARBA" id="ARBA00022679"/>
    </source>
</evidence>
<dbReference type="Pfam" id="PF01884">
    <property type="entry name" value="PcrB"/>
    <property type="match status" value="1"/>
</dbReference>
<comment type="cofactor">
    <cofactor evidence="9">
        <name>Mg(2+)</name>
        <dbReference type="ChEBI" id="CHEBI:18420"/>
    </cofactor>
</comment>
<evidence type="ECO:0000256" key="1">
    <source>
        <dbReference type="ARBA" id="ARBA00022516"/>
    </source>
</evidence>
<organism evidence="10 11">
    <name type="scientific">Aneurinibacillus thermoaerophilus</name>
    <dbReference type="NCBI Taxonomy" id="143495"/>
    <lineage>
        <taxon>Bacteria</taxon>
        <taxon>Bacillati</taxon>
        <taxon>Bacillota</taxon>
        <taxon>Bacilli</taxon>
        <taxon>Bacillales</taxon>
        <taxon>Paenibacillaceae</taxon>
        <taxon>Aneurinibacillus group</taxon>
        <taxon>Aneurinibacillus</taxon>
    </lineage>
</organism>
<dbReference type="HAMAP" id="MF_00112">
    <property type="entry name" value="GGGP_HepGP_synthase"/>
    <property type="match status" value="1"/>
</dbReference>
<feature type="binding site" evidence="9">
    <location>
        <position position="20"/>
    </location>
    <ligand>
        <name>sn-glycerol 1-phosphate</name>
        <dbReference type="ChEBI" id="CHEBI:57685"/>
    </ligand>
</feature>
<dbReference type="GO" id="GO:0016740">
    <property type="term" value="F:transferase activity"/>
    <property type="evidence" value="ECO:0007669"/>
    <property type="project" value="UniProtKB-KW"/>
</dbReference>
<evidence type="ECO:0000313" key="11">
    <source>
        <dbReference type="Proteomes" id="UP000826616"/>
    </source>
</evidence>
<keyword evidence="6 9" id="KW-0594">Phospholipid biosynthesis</keyword>
<evidence type="ECO:0000256" key="4">
    <source>
        <dbReference type="ARBA" id="ARBA00022842"/>
    </source>
</evidence>
<evidence type="ECO:0000256" key="3">
    <source>
        <dbReference type="ARBA" id="ARBA00022723"/>
    </source>
</evidence>
<sequence>MKAWRRIHILNIQTWKHVFKLDPDKLIGDEELEMVCESGTDAIIVGGTTNVTFDNTIDLLSRIRRYAVPCALEVSNVEAIVPGFDAYFVPLVLNAQNPEWIFNAYIEGLKEHGPFIKWDEVFVEGYIVCNPDSAVARLTESRTNIAQEEMKAYARLADQMLKLPIFYIEYSGIYGDVEQVRAAQKVVQNSRIFYGGGIRSAEQAAEMAQWADTIIVGNIIYENLEQALLTVQAVKKQK</sequence>
<accession>A0ABX8YC61</accession>